<dbReference type="STRING" id="915059.NH26_17210"/>
<comment type="caution">
    <text evidence="1">The sequence shown here is derived from an EMBL/GenBank/DDBJ whole genome shotgun (WGS) entry which is preliminary data.</text>
</comment>
<dbReference type="EMBL" id="JRYR02000001">
    <property type="protein sequence ID" value="OHX67955.1"/>
    <property type="molecule type" value="Genomic_DNA"/>
</dbReference>
<dbReference type="InterPro" id="IPR036412">
    <property type="entry name" value="HAD-like_sf"/>
</dbReference>
<dbReference type="RefSeq" id="WP_044219962.1">
    <property type="nucleotide sequence ID" value="NZ_JRYR02000001.1"/>
</dbReference>
<gene>
    <name evidence="1" type="ORF">NH26_17210</name>
</gene>
<sequence>MREELFVEGGGVFVTPSSSLLQQLQNVKGLIFDWDGVFNNGVKGGNMPSPFSEVDSMGVNMLRFGYYLEHGKIPFTAVVTGEYNEAAFKWAQREHLDAVCFLVKDKVKVLPLVDELSGVKPEEIMFTFDDILDISLAKAVGTRFMIGRDGSPLFTEYCRMNGHCDYITGNPGNNNAVREISEVVLCLLDRFDETIDKRVAFEGEYAKYIKLRQEIETKYYRNDKGEFIPSNPFE</sequence>
<dbReference type="SUPFAM" id="SSF56784">
    <property type="entry name" value="HAD-like"/>
    <property type="match status" value="1"/>
</dbReference>
<accession>A0A1S1Z4F1</accession>
<reference evidence="1 2" key="1">
    <citation type="journal article" date="2012" name="Int. J. Syst. Evol. Microbiol.">
        <title>Flammeovirga pacifica sp. nov., isolated from deep-sea sediment.</title>
        <authorList>
            <person name="Xu H."/>
            <person name="Fu Y."/>
            <person name="Yang N."/>
            <person name="Ding Z."/>
            <person name="Lai Q."/>
            <person name="Zeng R."/>
        </authorList>
    </citation>
    <scope>NUCLEOTIDE SEQUENCE [LARGE SCALE GENOMIC DNA]</scope>
    <source>
        <strain evidence="2">DSM 24597 / LMG 26175 / WPAGA1</strain>
    </source>
</reference>
<keyword evidence="2" id="KW-1185">Reference proteome</keyword>
<evidence type="ECO:0000313" key="2">
    <source>
        <dbReference type="Proteomes" id="UP000179797"/>
    </source>
</evidence>
<dbReference type="Proteomes" id="UP000179797">
    <property type="component" value="Unassembled WGS sequence"/>
</dbReference>
<evidence type="ECO:0000313" key="1">
    <source>
        <dbReference type="EMBL" id="OHX67955.1"/>
    </source>
</evidence>
<dbReference type="AlphaFoldDB" id="A0A1S1Z4F1"/>
<evidence type="ECO:0008006" key="3">
    <source>
        <dbReference type="Google" id="ProtNLM"/>
    </source>
</evidence>
<organism evidence="1 2">
    <name type="scientific">Flammeovirga pacifica</name>
    <dbReference type="NCBI Taxonomy" id="915059"/>
    <lineage>
        <taxon>Bacteria</taxon>
        <taxon>Pseudomonadati</taxon>
        <taxon>Bacteroidota</taxon>
        <taxon>Cytophagia</taxon>
        <taxon>Cytophagales</taxon>
        <taxon>Flammeovirgaceae</taxon>
        <taxon>Flammeovirga</taxon>
    </lineage>
</organism>
<dbReference type="InterPro" id="IPR023214">
    <property type="entry name" value="HAD_sf"/>
</dbReference>
<dbReference type="OrthoDB" id="9805604at2"/>
<protein>
    <recommendedName>
        <fullName evidence="3">Phosphatase</fullName>
    </recommendedName>
</protein>
<proteinExistence type="predicted"/>
<name>A0A1S1Z4F1_FLAPC</name>
<dbReference type="Gene3D" id="3.40.50.1000">
    <property type="entry name" value="HAD superfamily/HAD-like"/>
    <property type="match status" value="1"/>
</dbReference>